<accession>K7ZGI5</accession>
<proteinExistence type="predicted"/>
<evidence type="ECO:0000313" key="3">
    <source>
        <dbReference type="Proteomes" id="UP000010074"/>
    </source>
</evidence>
<dbReference type="PATRIC" id="fig|1069642.3.peg.2813"/>
<dbReference type="AlphaFoldDB" id="K7ZGI5"/>
<dbReference type="EMBL" id="CP002930">
    <property type="protein sequence ID" value="AFY02522.1"/>
    <property type="molecule type" value="Genomic_DNA"/>
</dbReference>
<sequence>MEWILGDKTPKRATGNQAWFYGNKFTFVYNTGSPANSADISVGYFLYRTYDMYCALKKQKAFCLGSKLHVTFSMKGSEADAGRTVYVRTAKGSFASNYLQEARRRFFEHLEAIGGNVPDRNRVYALLDADKILRIRTDMVVTFDDAGNGNTAWKKFFYSREVLARAAKVLGNIVGFDLKSRSTIRSTSLYKDKSQLPHLKRAQSGSGGSKIQTVVSGPGTTSSSGLSWVGKNYRPHFAMRSRYNDWSSTAKYATASAYDNTAKIYLHELGHNMGLDHCGKNQKTLCTDNFFNLNDGRSTLLNYLKQVGGVKVTYAF</sequence>
<dbReference type="Pfam" id="PF13582">
    <property type="entry name" value="Reprolysin_3"/>
    <property type="match status" value="1"/>
</dbReference>
<dbReference type="InterPro" id="IPR024079">
    <property type="entry name" value="MetalloPept_cat_dom_sf"/>
</dbReference>
<dbReference type="Proteomes" id="UP000010074">
    <property type="component" value="Chromosome"/>
</dbReference>
<gene>
    <name evidence="2" type="ORF">Bdt_2842</name>
</gene>
<evidence type="ECO:0000256" key="1">
    <source>
        <dbReference type="SAM" id="MobiDB-lite"/>
    </source>
</evidence>
<organism evidence="2 3">
    <name type="scientific">Bdellovibrio bacteriovorus str. Tiberius</name>
    <dbReference type="NCBI Taxonomy" id="1069642"/>
    <lineage>
        <taxon>Bacteria</taxon>
        <taxon>Pseudomonadati</taxon>
        <taxon>Bdellovibrionota</taxon>
        <taxon>Bdellovibrionia</taxon>
        <taxon>Bdellovibrionales</taxon>
        <taxon>Pseudobdellovibrionaceae</taxon>
        <taxon>Bdellovibrio</taxon>
    </lineage>
</organism>
<feature type="region of interest" description="Disordered" evidence="1">
    <location>
        <begin position="198"/>
        <end position="223"/>
    </location>
</feature>
<dbReference type="KEGG" id="bbat:Bdt_2842"/>
<evidence type="ECO:0000313" key="2">
    <source>
        <dbReference type="EMBL" id="AFY02522.1"/>
    </source>
</evidence>
<dbReference type="Gene3D" id="3.40.390.10">
    <property type="entry name" value="Collagenase (Catalytic Domain)"/>
    <property type="match status" value="1"/>
</dbReference>
<dbReference type="GO" id="GO:0008237">
    <property type="term" value="F:metallopeptidase activity"/>
    <property type="evidence" value="ECO:0007669"/>
    <property type="project" value="InterPro"/>
</dbReference>
<dbReference type="HOGENOM" id="CLU_878984_0_0_7"/>
<name>K7ZGI5_BDEBC</name>
<feature type="compositionally biased region" description="Low complexity" evidence="1">
    <location>
        <begin position="213"/>
        <end position="223"/>
    </location>
</feature>
<reference evidence="2 3" key="1">
    <citation type="journal article" date="2012" name="BMC Genomics">
        <title>Genome analysis of a simultaneously predatory and prey-independent, novel Bdellovibrio bacteriovorus from the River Tiber, supports in silico predictions of both ancient and recent lateral gene transfer from diverse bacteria.</title>
        <authorList>
            <person name="Hobley L."/>
            <person name="Lerner T.R."/>
            <person name="Williams L.E."/>
            <person name="Lambert C."/>
            <person name="Till R."/>
            <person name="Milner D.S."/>
            <person name="Basford S.M."/>
            <person name="Capeness M.J."/>
            <person name="Fenton A.K."/>
            <person name="Atterbury R.J."/>
            <person name="Harris M.A."/>
            <person name="Sockett R.E."/>
        </authorList>
    </citation>
    <scope>NUCLEOTIDE SEQUENCE [LARGE SCALE GENOMIC DNA]</scope>
    <source>
        <strain evidence="2 3">Tiberius</strain>
    </source>
</reference>
<protein>
    <submittedName>
        <fullName evidence="2">Uncharacterized protein</fullName>
    </submittedName>
</protein>
<dbReference type="SUPFAM" id="SSF55486">
    <property type="entry name" value="Metalloproteases ('zincins'), catalytic domain"/>
    <property type="match status" value="1"/>
</dbReference>
<dbReference type="STRING" id="1069642.Bdt_2842"/>